<evidence type="ECO:0000259" key="5">
    <source>
        <dbReference type="PROSITE" id="PS50893"/>
    </source>
</evidence>
<feature type="domain" description="ABC transporter" evidence="5">
    <location>
        <begin position="3"/>
        <end position="230"/>
    </location>
</feature>
<organism evidence="6 7">
    <name type="scientific">Enterococcus larvae</name>
    <dbReference type="NCBI Taxonomy" id="2794352"/>
    <lineage>
        <taxon>Bacteria</taxon>
        <taxon>Bacillati</taxon>
        <taxon>Bacillota</taxon>
        <taxon>Bacilli</taxon>
        <taxon>Lactobacillales</taxon>
        <taxon>Enterococcaceae</taxon>
        <taxon>Enterococcus</taxon>
    </lineage>
</organism>
<name>A0ABS4CHG0_9ENTE</name>
<keyword evidence="3" id="KW-0547">Nucleotide-binding</keyword>
<dbReference type="InterPro" id="IPR027417">
    <property type="entry name" value="P-loop_NTPase"/>
</dbReference>
<evidence type="ECO:0000256" key="3">
    <source>
        <dbReference type="ARBA" id="ARBA00022741"/>
    </source>
</evidence>
<dbReference type="InterPro" id="IPR003439">
    <property type="entry name" value="ABC_transporter-like_ATP-bd"/>
</dbReference>
<dbReference type="PROSITE" id="PS50893">
    <property type="entry name" value="ABC_TRANSPORTER_2"/>
    <property type="match status" value="1"/>
</dbReference>
<dbReference type="SUPFAM" id="SSF52540">
    <property type="entry name" value="P-loop containing nucleoside triphosphate hydrolases"/>
    <property type="match status" value="1"/>
</dbReference>
<evidence type="ECO:0000256" key="1">
    <source>
        <dbReference type="ARBA" id="ARBA00005417"/>
    </source>
</evidence>
<dbReference type="PROSITE" id="PS00211">
    <property type="entry name" value="ABC_TRANSPORTER_1"/>
    <property type="match status" value="1"/>
</dbReference>
<keyword evidence="7" id="KW-1185">Reference proteome</keyword>
<dbReference type="SMART" id="SM00382">
    <property type="entry name" value="AAA"/>
    <property type="match status" value="1"/>
</dbReference>
<evidence type="ECO:0000313" key="6">
    <source>
        <dbReference type="EMBL" id="MBP1045996.1"/>
    </source>
</evidence>
<keyword evidence="4 6" id="KW-0067">ATP-binding</keyword>
<dbReference type="PANTHER" id="PTHR43335">
    <property type="entry name" value="ABC TRANSPORTER, ATP-BINDING PROTEIN"/>
    <property type="match status" value="1"/>
</dbReference>
<dbReference type="Proteomes" id="UP000673375">
    <property type="component" value="Unassembled WGS sequence"/>
</dbReference>
<protein>
    <submittedName>
        <fullName evidence="6">ABC transporter ATP-binding protein</fullName>
    </submittedName>
</protein>
<dbReference type="CDD" id="cd03264">
    <property type="entry name" value="ABC_drug_resistance_like"/>
    <property type="match status" value="1"/>
</dbReference>
<proteinExistence type="inferred from homology"/>
<dbReference type="InterPro" id="IPR017871">
    <property type="entry name" value="ABC_transporter-like_CS"/>
</dbReference>
<evidence type="ECO:0000256" key="4">
    <source>
        <dbReference type="ARBA" id="ARBA00022840"/>
    </source>
</evidence>
<dbReference type="InterPro" id="IPR003593">
    <property type="entry name" value="AAA+_ATPase"/>
</dbReference>
<gene>
    <name evidence="6" type="ORF">I6N96_06855</name>
</gene>
<comment type="caution">
    <text evidence="6">The sequence shown here is derived from an EMBL/GenBank/DDBJ whole genome shotgun (WGS) entry which is preliminary data.</text>
</comment>
<dbReference type="PANTHER" id="PTHR43335:SF2">
    <property type="entry name" value="ABC TRANSPORTER, ATP-BINDING PROTEIN"/>
    <property type="match status" value="1"/>
</dbReference>
<dbReference type="Gene3D" id="3.40.50.300">
    <property type="entry name" value="P-loop containing nucleotide triphosphate hydrolases"/>
    <property type="match status" value="1"/>
</dbReference>
<keyword evidence="2" id="KW-0813">Transport</keyword>
<evidence type="ECO:0000256" key="2">
    <source>
        <dbReference type="ARBA" id="ARBA00022448"/>
    </source>
</evidence>
<sequence>MSIEIEKFNQYYGKKQILHSIDLKIEKGMYGLLGRNGAGKSTLMKTLATLLPCKEGEIVMEGIPVQHQKEIRSIIGYLPQDFSMYGNMSVYDVLDYLGILSDMKTTVRKERIKLVLEQVNLTVHKKTKVKAMSGGMRRRLGIAQALLHDPKILIVDEPTAGLDPEERLRFRNLLAEIADQRIVLLSTHIAGDIEAVAENLAILDQGKIIYSGTVAQLLHLAEGHVFTVRIPRTELAAVKEQVQVIALYQEGSHIDVRFIGKKMRKIMEHPLLLEAAPTLEDAYLYILQQKAGVDR</sequence>
<reference evidence="6 7" key="1">
    <citation type="submission" date="2020-12" db="EMBL/GenBank/DDBJ databases">
        <title>Vagococcus allomyrinae sp. nov. and Enterococcus lavae sp. nov., isolated from the larvae of Allomyrina dichotoma.</title>
        <authorList>
            <person name="Lee S.D."/>
        </authorList>
    </citation>
    <scope>NUCLEOTIDE SEQUENCE [LARGE SCALE GENOMIC DNA]</scope>
    <source>
        <strain evidence="6 7">BWM-S5</strain>
    </source>
</reference>
<dbReference type="EMBL" id="JAEDXU010000003">
    <property type="protein sequence ID" value="MBP1045996.1"/>
    <property type="molecule type" value="Genomic_DNA"/>
</dbReference>
<comment type="similarity">
    <text evidence="1">Belongs to the ABC transporter superfamily.</text>
</comment>
<evidence type="ECO:0000313" key="7">
    <source>
        <dbReference type="Proteomes" id="UP000673375"/>
    </source>
</evidence>
<accession>A0ABS4CHG0</accession>
<dbReference type="GO" id="GO:0005524">
    <property type="term" value="F:ATP binding"/>
    <property type="evidence" value="ECO:0007669"/>
    <property type="project" value="UniProtKB-KW"/>
</dbReference>
<dbReference type="Pfam" id="PF00005">
    <property type="entry name" value="ABC_tran"/>
    <property type="match status" value="1"/>
</dbReference>